<sequence length="164" mass="18654">MISSCTLNQILYAPISVDRTPLPSYNHKDKIEVLKGIKEFLEDNPDETLVIGNTQFSYDKNKKIIKIIIKLSVGKKIKIEAGSNSFLPDSVQSFFENLRSNRIEKKSLLSILDKISQGLENSGTRDMPSFFEKILHRNAIDVIKTVERKPSSKQLNIIYSKPID</sequence>
<name>A0A1F4S467_UNCSA</name>
<dbReference type="EMBL" id="MEUA01000023">
    <property type="protein sequence ID" value="OGC15232.1"/>
    <property type="molecule type" value="Genomic_DNA"/>
</dbReference>
<dbReference type="AlphaFoldDB" id="A0A1F4S467"/>
<dbReference type="Proteomes" id="UP000177905">
    <property type="component" value="Unassembled WGS sequence"/>
</dbReference>
<protein>
    <submittedName>
        <fullName evidence="1">Uncharacterized protein</fullName>
    </submittedName>
</protein>
<reference evidence="1 2" key="1">
    <citation type="journal article" date="2016" name="Nat. Commun.">
        <title>Thousands of microbial genomes shed light on interconnected biogeochemical processes in an aquifer system.</title>
        <authorList>
            <person name="Anantharaman K."/>
            <person name="Brown C.T."/>
            <person name="Hug L.A."/>
            <person name="Sharon I."/>
            <person name="Castelle C.J."/>
            <person name="Probst A.J."/>
            <person name="Thomas B.C."/>
            <person name="Singh A."/>
            <person name="Wilkins M.J."/>
            <person name="Karaoz U."/>
            <person name="Brodie E.L."/>
            <person name="Williams K.H."/>
            <person name="Hubbard S.S."/>
            <person name="Banfield J.F."/>
        </authorList>
    </citation>
    <scope>NUCLEOTIDE SEQUENCE [LARGE SCALE GENOMIC DNA]</scope>
</reference>
<gene>
    <name evidence="1" type="ORF">A2290_03035</name>
</gene>
<accession>A0A1F4S467</accession>
<proteinExistence type="predicted"/>
<evidence type="ECO:0000313" key="2">
    <source>
        <dbReference type="Proteomes" id="UP000177905"/>
    </source>
</evidence>
<evidence type="ECO:0000313" key="1">
    <source>
        <dbReference type="EMBL" id="OGC15232.1"/>
    </source>
</evidence>
<comment type="caution">
    <text evidence="1">The sequence shown here is derived from an EMBL/GenBank/DDBJ whole genome shotgun (WGS) entry which is preliminary data.</text>
</comment>
<organism evidence="1 2">
    <name type="scientific">candidate division WOR-1 bacterium RIFOXYB2_FULL_36_35</name>
    <dbReference type="NCBI Taxonomy" id="1802578"/>
    <lineage>
        <taxon>Bacteria</taxon>
        <taxon>Bacillati</taxon>
        <taxon>Saganbacteria</taxon>
    </lineage>
</organism>